<accession>A0A2H1WX29</accession>
<evidence type="ECO:0000313" key="1">
    <source>
        <dbReference type="EMBL" id="SOQ57526.1"/>
    </source>
</evidence>
<proteinExistence type="predicted"/>
<reference evidence="1" key="1">
    <citation type="submission" date="2016-07" db="EMBL/GenBank/DDBJ databases">
        <authorList>
            <person name="Bretaudeau A."/>
        </authorList>
    </citation>
    <scope>NUCLEOTIDE SEQUENCE</scope>
    <source>
        <strain evidence="1">Rice</strain>
        <tissue evidence="1">Whole body</tissue>
    </source>
</reference>
<organism evidence="1">
    <name type="scientific">Spodoptera frugiperda</name>
    <name type="common">Fall armyworm</name>
    <dbReference type="NCBI Taxonomy" id="7108"/>
    <lineage>
        <taxon>Eukaryota</taxon>
        <taxon>Metazoa</taxon>
        <taxon>Ecdysozoa</taxon>
        <taxon>Arthropoda</taxon>
        <taxon>Hexapoda</taxon>
        <taxon>Insecta</taxon>
        <taxon>Pterygota</taxon>
        <taxon>Neoptera</taxon>
        <taxon>Endopterygota</taxon>
        <taxon>Lepidoptera</taxon>
        <taxon>Glossata</taxon>
        <taxon>Ditrysia</taxon>
        <taxon>Noctuoidea</taxon>
        <taxon>Noctuidae</taxon>
        <taxon>Amphipyrinae</taxon>
        <taxon>Spodoptera</taxon>
    </lineage>
</organism>
<name>A0A2H1WX29_SPOFR</name>
<sequence length="156" mass="17994">MTLRSAYALPEICLRTTTIWLRIAYDLTRHCQRSMIGYISPTSAMITDEVATVPKYRNLIDNKHAIAAAYGHLKHQRRYKCVTGFMGVRNLIFCCSEIGDWEVWEGRNWASSNLTHTTKRKRCFTSVIGSAVVSLRSSRPIRAEHTHLISRLKFQY</sequence>
<protein>
    <submittedName>
        <fullName evidence="1">SFRICE_013957</fullName>
    </submittedName>
</protein>
<dbReference type="EMBL" id="ODYU01011647">
    <property type="protein sequence ID" value="SOQ57526.1"/>
    <property type="molecule type" value="Genomic_DNA"/>
</dbReference>
<gene>
    <name evidence="1" type="ORF">SFRICE_013957</name>
</gene>
<dbReference type="AlphaFoldDB" id="A0A2H1WX29"/>